<accession>I3X280</accession>
<organism evidence="3 4">
    <name type="scientific">Sinorhizobium fredii (strain USDA 257)</name>
    <dbReference type="NCBI Taxonomy" id="1185652"/>
    <lineage>
        <taxon>Bacteria</taxon>
        <taxon>Pseudomonadati</taxon>
        <taxon>Pseudomonadota</taxon>
        <taxon>Alphaproteobacteria</taxon>
        <taxon>Hyphomicrobiales</taxon>
        <taxon>Rhizobiaceae</taxon>
        <taxon>Sinorhizobium/Ensifer group</taxon>
        <taxon>Sinorhizobium</taxon>
    </lineage>
</organism>
<feature type="region of interest" description="Disordered" evidence="1">
    <location>
        <begin position="41"/>
        <end position="131"/>
    </location>
</feature>
<reference evidence="3 4" key="1">
    <citation type="journal article" date="2012" name="J. Bacteriol.">
        <title>Complete genome sequence of the broad-host-range strain Sinorhizobium fredii USDA257.</title>
        <authorList>
            <person name="Schuldes J."/>
            <person name="Rodriguez Orbegoso M."/>
            <person name="Schmeisser C."/>
            <person name="Krishnan H.B."/>
            <person name="Daniel R."/>
            <person name="Streit W.R."/>
        </authorList>
    </citation>
    <scope>NUCLEOTIDE SEQUENCE [LARGE SCALE GENOMIC DNA]</scope>
    <source>
        <strain evidence="3 4">USDA 257</strain>
    </source>
</reference>
<dbReference type="SUPFAM" id="SSF53271">
    <property type="entry name" value="PRTase-like"/>
    <property type="match status" value="1"/>
</dbReference>
<dbReference type="PATRIC" id="fig|1185652.3.peg.1448"/>
<sequence>MITAAKSGTSKRTARLSLLQQCLDSGCAARNSNRKGDTARAFLGSLGSGKGIGEGPRCLPRAGGRRTGPAPRRRARCGGGCAPTRRSARSPVGAQDRRPVAAGTRHGRGHRRQQAGGRPQRGDDPPCRDFGRRVRRHLSEGARRHRTPPPRYFAGRAPLEIAGRVAIVVDDGIATGATIRAAVAGLKARMPAKIVVAVSVAPPSAIAELEKEADEVVCPIQPRMLGAIGYFYRDFEQLTDEEVIGLLATHRA</sequence>
<proteinExistence type="predicted"/>
<protein>
    <recommendedName>
        <fullName evidence="2">Phosphoribosyltransferase domain-containing protein</fullName>
    </recommendedName>
</protein>
<dbReference type="eggNOG" id="COG1926">
    <property type="taxonomic scope" value="Bacteria"/>
</dbReference>
<dbReference type="EMBL" id="CP003563">
    <property type="protein sequence ID" value="AFL49986.1"/>
    <property type="molecule type" value="Genomic_DNA"/>
</dbReference>
<dbReference type="STRING" id="1185652.USDA257_c13950"/>
<feature type="compositionally biased region" description="Basic and acidic residues" evidence="1">
    <location>
        <begin position="120"/>
        <end position="131"/>
    </location>
</feature>
<dbReference type="Gene3D" id="3.40.50.2020">
    <property type="match status" value="1"/>
</dbReference>
<dbReference type="AlphaFoldDB" id="I3X280"/>
<evidence type="ECO:0000313" key="4">
    <source>
        <dbReference type="Proteomes" id="UP000006180"/>
    </source>
</evidence>
<feature type="domain" description="Phosphoribosyltransferase" evidence="2">
    <location>
        <begin position="152"/>
        <end position="220"/>
    </location>
</feature>
<dbReference type="KEGG" id="sfd:USDA257_c13950"/>
<name>I3X280_SINF2</name>
<dbReference type="Pfam" id="PF00156">
    <property type="entry name" value="Pribosyltran"/>
    <property type="match status" value="1"/>
</dbReference>
<dbReference type="InterPro" id="IPR000836">
    <property type="entry name" value="PRTase_dom"/>
</dbReference>
<dbReference type="HOGENOM" id="CLU_1102222_0_0_5"/>
<evidence type="ECO:0000256" key="1">
    <source>
        <dbReference type="SAM" id="MobiDB-lite"/>
    </source>
</evidence>
<evidence type="ECO:0000259" key="2">
    <source>
        <dbReference type="Pfam" id="PF00156"/>
    </source>
</evidence>
<evidence type="ECO:0000313" key="3">
    <source>
        <dbReference type="EMBL" id="AFL49986.1"/>
    </source>
</evidence>
<dbReference type="InterPro" id="IPR029057">
    <property type="entry name" value="PRTase-like"/>
</dbReference>
<gene>
    <name evidence="3" type="ORF">USDA257_c13950</name>
</gene>
<dbReference type="CDD" id="cd06223">
    <property type="entry name" value="PRTases_typeI"/>
    <property type="match status" value="1"/>
</dbReference>
<dbReference type="Proteomes" id="UP000006180">
    <property type="component" value="Chromosome"/>
</dbReference>